<sequence>MRDEFANLSDLELLSLIHRAQEEVARRKEAVKERLRAKIEEELRQAGLGLGDIFPEFEADGPRDDAPTESPKPRLAKFKNHVSGDAWSGRGPHPPQWVRSVMAERGWTLEEFKASDEFLAQN</sequence>
<gene>
    <name evidence="2" type="ORF">SS37A_17340</name>
</gene>
<proteinExistence type="predicted"/>
<dbReference type="EMBL" id="AP027142">
    <property type="protein sequence ID" value="BDV34205.1"/>
    <property type="molecule type" value="Genomic_DNA"/>
</dbReference>
<evidence type="ECO:0000313" key="2">
    <source>
        <dbReference type="EMBL" id="BDV34205.1"/>
    </source>
</evidence>
<feature type="region of interest" description="Disordered" evidence="1">
    <location>
        <begin position="54"/>
        <end position="97"/>
    </location>
</feature>
<dbReference type="Proteomes" id="UP001317629">
    <property type="component" value="Chromosome"/>
</dbReference>
<name>A0ABN6VHH4_9HYPH</name>
<reference evidence="2 3" key="1">
    <citation type="journal article" date="2023" name="Int. J. Syst. Evol. Microbiol.">
        <title>Methylocystis iwaonis sp. nov., a type II methane-oxidizing bacterium from surface soil of a rice paddy field in Japan, and emended description of the genus Methylocystis (ex Whittenbury et al. 1970) Bowman et al. 1993.</title>
        <authorList>
            <person name="Kaise H."/>
            <person name="Sawadogo J.B."/>
            <person name="Alam M.S."/>
            <person name="Ueno C."/>
            <person name="Dianou D."/>
            <person name="Shinjo R."/>
            <person name="Asakawa S."/>
        </authorList>
    </citation>
    <scope>NUCLEOTIDE SEQUENCE [LARGE SCALE GENOMIC DNA]</scope>
    <source>
        <strain evidence="2 3">SS37A-Re</strain>
    </source>
</reference>
<organism evidence="2 3">
    <name type="scientific">Methylocystis iwaonis</name>
    <dbReference type="NCBI Taxonomy" id="2885079"/>
    <lineage>
        <taxon>Bacteria</taxon>
        <taxon>Pseudomonadati</taxon>
        <taxon>Pseudomonadota</taxon>
        <taxon>Alphaproteobacteria</taxon>
        <taxon>Hyphomicrobiales</taxon>
        <taxon>Methylocystaceae</taxon>
        <taxon>Methylocystis</taxon>
    </lineage>
</organism>
<accession>A0ABN6VHH4</accession>
<dbReference type="RefSeq" id="WP_202074226.1">
    <property type="nucleotide sequence ID" value="NZ_AP027142.1"/>
</dbReference>
<keyword evidence="3" id="KW-1185">Reference proteome</keyword>
<evidence type="ECO:0000313" key="3">
    <source>
        <dbReference type="Proteomes" id="UP001317629"/>
    </source>
</evidence>
<evidence type="ECO:0008006" key="4">
    <source>
        <dbReference type="Google" id="ProtNLM"/>
    </source>
</evidence>
<evidence type="ECO:0000256" key="1">
    <source>
        <dbReference type="SAM" id="MobiDB-lite"/>
    </source>
</evidence>
<protein>
    <recommendedName>
        <fullName evidence="4">H-NS histone family protein</fullName>
    </recommendedName>
</protein>